<accession>A0AAV2ZD59</accession>
<comment type="caution">
    <text evidence="12">The sequence shown here is derived from an EMBL/GenBank/DDBJ whole genome shotgun (WGS) entry which is preliminary data.</text>
</comment>
<dbReference type="Proteomes" id="UP001146120">
    <property type="component" value="Unassembled WGS sequence"/>
</dbReference>
<name>A0AAV2ZD59_9STRA</name>
<evidence type="ECO:0000256" key="6">
    <source>
        <dbReference type="ARBA" id="ARBA00093266"/>
    </source>
</evidence>
<reference evidence="12" key="2">
    <citation type="journal article" date="2023" name="Microbiol Resour">
        <title>Decontamination and Annotation of the Draft Genome Sequence of the Oomycete Lagenidium giganteum ARSEF 373.</title>
        <authorList>
            <person name="Morgan W.R."/>
            <person name="Tartar A."/>
        </authorList>
    </citation>
    <scope>NUCLEOTIDE SEQUENCE</scope>
    <source>
        <strain evidence="12">ARSEF 373</strain>
    </source>
</reference>
<dbReference type="GO" id="GO:0003723">
    <property type="term" value="F:RNA binding"/>
    <property type="evidence" value="ECO:0007669"/>
    <property type="project" value="UniProtKB-KW"/>
</dbReference>
<comment type="catalytic activity">
    <reaction evidence="6">
        <text>guanosine(18) in tRNA + S-adenosyl-L-methionine = 2'-O-methylguanosine(18) in tRNA + S-adenosyl-L-homocysteine + H(+)</text>
        <dbReference type="Rhea" id="RHEA:20077"/>
        <dbReference type="Rhea" id="RHEA-COMP:10190"/>
        <dbReference type="Rhea" id="RHEA-COMP:10192"/>
        <dbReference type="ChEBI" id="CHEBI:15378"/>
        <dbReference type="ChEBI" id="CHEBI:57856"/>
        <dbReference type="ChEBI" id="CHEBI:59789"/>
        <dbReference type="ChEBI" id="CHEBI:74269"/>
        <dbReference type="ChEBI" id="CHEBI:74445"/>
        <dbReference type="EC" id="2.1.1.34"/>
    </reaction>
    <physiologicalReaction direction="left-to-right" evidence="6">
        <dbReference type="Rhea" id="RHEA:20078"/>
    </physiologicalReaction>
</comment>
<evidence type="ECO:0000256" key="5">
    <source>
        <dbReference type="ARBA" id="ARBA00022990"/>
    </source>
</evidence>
<comment type="function">
    <text evidence="7">S-adenosyl-L-methionine-dependent 2'-O-ribose methyltransferase that catalyzes the formation of 2'-O-methylguanosine at position 18 (Gm18) in a subset of tRNA. Selectively mediates Gm18 methylation of tRNAGln-TTG/CTG and tRNASer-TGA/GCT. Gm18 modification can enhance the stability of modified tRNAs.</text>
</comment>
<dbReference type="InterPro" id="IPR029026">
    <property type="entry name" value="tRNA_m1G_MTases_N"/>
</dbReference>
<dbReference type="PANTHER" id="PTHR12029:SF11">
    <property type="entry name" value="METHYLTRANSFERASE TARBP1-RELATED"/>
    <property type="match status" value="1"/>
</dbReference>
<reference evidence="12" key="1">
    <citation type="submission" date="2022-11" db="EMBL/GenBank/DDBJ databases">
        <authorList>
            <person name="Morgan W.R."/>
            <person name="Tartar A."/>
        </authorList>
    </citation>
    <scope>NUCLEOTIDE SEQUENCE</scope>
    <source>
        <strain evidence="12">ARSEF 373</strain>
    </source>
</reference>
<evidence type="ECO:0000256" key="9">
    <source>
        <dbReference type="ARBA" id="ARBA00093636"/>
    </source>
</evidence>
<dbReference type="GO" id="GO:0030488">
    <property type="term" value="P:tRNA methylation"/>
    <property type="evidence" value="ECO:0007669"/>
    <property type="project" value="InterPro"/>
</dbReference>
<gene>
    <name evidence="12" type="ORF">N0F65_007560</name>
</gene>
<dbReference type="PANTHER" id="PTHR12029">
    <property type="entry name" value="RNA METHYLTRANSFERASE"/>
    <property type="match status" value="1"/>
</dbReference>
<evidence type="ECO:0000256" key="7">
    <source>
        <dbReference type="ARBA" id="ARBA00093361"/>
    </source>
</evidence>
<evidence type="ECO:0000256" key="3">
    <source>
        <dbReference type="ARBA" id="ARBA00022691"/>
    </source>
</evidence>
<dbReference type="InterPro" id="IPR044748">
    <property type="entry name" value="Trm3/TARBP1_C"/>
</dbReference>
<keyword evidence="5" id="KW-0007">Acetylation</keyword>
<dbReference type="GO" id="GO:0141100">
    <property type="term" value="F:tRNA (guanine(18)-2'-O)-methyltransferase activity"/>
    <property type="evidence" value="ECO:0007669"/>
    <property type="project" value="UniProtKB-EC"/>
</dbReference>
<feature type="domain" description="tRNA/rRNA methyltransferase SpoU type" evidence="11">
    <location>
        <begin position="1520"/>
        <end position="1657"/>
    </location>
</feature>
<organism evidence="12 13">
    <name type="scientific">Lagenidium giganteum</name>
    <dbReference type="NCBI Taxonomy" id="4803"/>
    <lineage>
        <taxon>Eukaryota</taxon>
        <taxon>Sar</taxon>
        <taxon>Stramenopiles</taxon>
        <taxon>Oomycota</taxon>
        <taxon>Peronosporomycetes</taxon>
        <taxon>Pythiales</taxon>
        <taxon>Pythiaceae</taxon>
    </lineage>
</organism>
<evidence type="ECO:0000259" key="11">
    <source>
        <dbReference type="Pfam" id="PF00588"/>
    </source>
</evidence>
<dbReference type="EC" id="2.1.1.34" evidence="8"/>
<dbReference type="Gene3D" id="3.40.1280.10">
    <property type="match status" value="1"/>
</dbReference>
<protein>
    <recommendedName>
        <fullName evidence="9">tRNA (guanosine(18)-2'-O)-methyltransferase TARBP1</fullName>
        <ecNumber evidence="8">2.1.1.34</ecNumber>
    </recommendedName>
    <alternativeName>
        <fullName evidence="10">TAR RNA-binding protein 1</fullName>
    </alternativeName>
</protein>
<dbReference type="SUPFAM" id="SSF75217">
    <property type="entry name" value="alpha/beta knot"/>
    <property type="match status" value="1"/>
</dbReference>
<evidence type="ECO:0000256" key="10">
    <source>
        <dbReference type="ARBA" id="ARBA00093656"/>
    </source>
</evidence>
<sequence length="1674" mass="189386">MWSAHVDSAWKKLSARARQWSASSEEWQAHCELVAAGLTATLSVADMATLVTATDGSLAQLLQRTVTTSYTARMRECQFVLVVLAEVVQQLLDAATDEASVEAVRSACPALQELVQTQLLPLVHHRKFQVLQPVALTMIKNIVAGIQALEAETAIVQELGGHVHDMLMAAATEDRDDQDTHEHDDDEAFARDQRVSYLSLCNLLSFLLQDSLDGAMLVQSKAICLRAIELFAQSPRFLHAVSVHLVPSVLKLEPAAIKEFAQAAIGAWQQQIERAECVNVLYLLIVLLPRDPTLIEERGLQQLIAYALGHQDSLLRKQGMHLLKIALSHYINLFLHDVGEAQRLPAVLDTWQNFLTASEVIQMHHEPHLIEQVWPQVEHILQTSLVVVASADKTDASAATSKIWPIAFSFEWVESLLLRVFAHENPVVRRMYLSNFMEACLKRWNEVYNAKESTTGTRAWPEVDGRNSFACQASFQTFLFRHLFSACNDPLMYRSSRKEAFQKLMTEFLATFLTFRVEWNATAISRGDATDDMAGLLDTFGEDVHQAIFGSGVECHSPEALISMLEIFQDWRLQTSLKALEPSSRPYLAADALETLRFMVQVHVLRSFPQPMRIRALRSLRHALACGFTDLRQLPLGMLGRVLSVFPTSNLMANNAEAFASIHEWLHSYDGHFTAHLREALMNSLSPSSDGKELSSPVLARLMLFVCDCARSDSAKRVIVYEQPVSKLIPSLEAASQAEALQTASPAKLIRLLGHFEEEIEQIGEYVRSLMEVRATNPEVAQETETFTFSVRPLEVYSSQNGWFSCVSLFNLARDHASQWIGASTVADAANRMDDDDTEEYFNEQDAVLSAAARVATQTATYLMQVDGDLQYMYELDDVCKMITKNLDDANISAVQHQTLALHFLSLVSNQPEAIEAISAFTSEAILPLMLKSVINRRDFSNGSRTLGRCLALFQDSKWLLTHNVLSASRYVPTTLLKQIFDQCLDALPAAGTEPREIYYMVQVLSMALSQLALEFVTDEDRLNELFQTVWGAYMDCKPKTDLLTRAVVYCMFQPAFLLSESLSSGKNAIVKRWYRTFFKFGEVHRPNVVFHVTCRMCQIWRAHPTSTWFFMDEIVELVLYKEPVIVDEKKQFSADDFENPPTEKQRENALAGRHKFVRLVLLSFLDELLVDQTRPESNEVLLMNELIVRLLKMNFEEEWMKQHMLHSEGFGKKQRCWQALCVLSKHITHSNIALVNPLLWKAFASPNLTSVRFYMEVVAMRAVIRFPSETIEVYVVPMMKNYNLMPQIAVSLLFVCGYAVQNRLGGLMDEEDNKICRMLVDSMLPWLNSSHGHTRVLVQYLVGMLLPPYLHKANLAASDDMSTKFVRQMASFLCENKDCKRMYRRQTYQLSNFRPEYESSMLGLLTSAKFNEFLELFPKESAVSFTVQLKDTMNELYAQFQREHFSDDMASKLAHKKSQEDGSAQATDGMNASLNVQRKIDTSAILLDESVLPVAMRERTELDLNIRQKKRQQIIMCATLVDKTPNLAGLARTCEIFNAQKLILPNIRVCDEEMFGTISVTANKWINMEEVRPDGLVAALQRWKEEGYVIVAVEQTASSVCLSEYQFPEKMVIVLGKEKEGIPVDVLQMVDVCVEIPQFGIIRSLNVHVSGAILLWEYTQQQMLRRAALPSTA</sequence>
<keyword evidence="2" id="KW-0808">Transferase</keyword>
<evidence type="ECO:0000313" key="12">
    <source>
        <dbReference type="EMBL" id="DBA05398.1"/>
    </source>
</evidence>
<dbReference type="Pfam" id="PF00588">
    <property type="entry name" value="SpoU_methylase"/>
    <property type="match status" value="1"/>
</dbReference>
<evidence type="ECO:0000256" key="8">
    <source>
        <dbReference type="ARBA" id="ARBA00093594"/>
    </source>
</evidence>
<keyword evidence="1" id="KW-0489">Methyltransferase</keyword>
<proteinExistence type="predicted"/>
<evidence type="ECO:0000256" key="4">
    <source>
        <dbReference type="ARBA" id="ARBA00022884"/>
    </source>
</evidence>
<dbReference type="FunFam" id="3.40.1280.10:FF:000010">
    <property type="entry name" value="probable methyltransferase TARBP1"/>
    <property type="match status" value="1"/>
</dbReference>
<evidence type="ECO:0000313" key="13">
    <source>
        <dbReference type="Proteomes" id="UP001146120"/>
    </source>
</evidence>
<dbReference type="InterPro" id="IPR001537">
    <property type="entry name" value="SpoU_MeTrfase"/>
</dbReference>
<dbReference type="InterPro" id="IPR029028">
    <property type="entry name" value="Alpha/beta_knot_MTases"/>
</dbReference>
<keyword evidence="13" id="KW-1185">Reference proteome</keyword>
<keyword evidence="3" id="KW-0949">S-adenosyl-L-methionine</keyword>
<evidence type="ECO:0000256" key="1">
    <source>
        <dbReference type="ARBA" id="ARBA00022603"/>
    </source>
</evidence>
<dbReference type="CDD" id="cd18091">
    <property type="entry name" value="SpoU-like_TRM3-like"/>
    <property type="match status" value="1"/>
</dbReference>
<dbReference type="EMBL" id="DAKRPA010000001">
    <property type="protein sequence ID" value="DBA05398.1"/>
    <property type="molecule type" value="Genomic_DNA"/>
</dbReference>
<dbReference type="InterPro" id="IPR016024">
    <property type="entry name" value="ARM-type_fold"/>
</dbReference>
<evidence type="ECO:0000256" key="2">
    <source>
        <dbReference type="ARBA" id="ARBA00022679"/>
    </source>
</evidence>
<dbReference type="InterPro" id="IPR045330">
    <property type="entry name" value="TRM3/TARBP1"/>
</dbReference>
<keyword evidence="4" id="KW-0694">RNA-binding</keyword>
<dbReference type="SUPFAM" id="SSF48371">
    <property type="entry name" value="ARM repeat"/>
    <property type="match status" value="1"/>
</dbReference>